<evidence type="ECO:0000256" key="1">
    <source>
        <dbReference type="SAM" id="MobiDB-lite"/>
    </source>
</evidence>
<keyword evidence="4" id="KW-1185">Reference proteome</keyword>
<evidence type="ECO:0000313" key="3">
    <source>
        <dbReference type="EMBL" id="GAX55793.1"/>
    </source>
</evidence>
<comment type="caution">
    <text evidence="3">The sequence shown here is derived from an EMBL/GenBank/DDBJ whole genome shotgun (WGS) entry which is preliminary data.</text>
</comment>
<organism evidence="3 4">
    <name type="scientific">Streptomyces olivochromogenes</name>
    <dbReference type="NCBI Taxonomy" id="1963"/>
    <lineage>
        <taxon>Bacteria</taxon>
        <taxon>Bacillati</taxon>
        <taxon>Actinomycetota</taxon>
        <taxon>Actinomycetes</taxon>
        <taxon>Kitasatosporales</taxon>
        <taxon>Streptomycetaceae</taxon>
        <taxon>Streptomyces</taxon>
    </lineage>
</organism>
<dbReference type="AlphaFoldDB" id="A0A250VNJ4"/>
<dbReference type="Proteomes" id="UP000217446">
    <property type="component" value="Unassembled WGS sequence"/>
</dbReference>
<evidence type="ECO:0000256" key="2">
    <source>
        <dbReference type="SAM" id="Phobius"/>
    </source>
</evidence>
<evidence type="ECO:0000313" key="4">
    <source>
        <dbReference type="Proteomes" id="UP000217446"/>
    </source>
</evidence>
<feature type="region of interest" description="Disordered" evidence="1">
    <location>
        <begin position="86"/>
        <end position="117"/>
    </location>
</feature>
<name>A0A250VNJ4_STROL</name>
<sequence length="164" mass="17569">MKILGIACAARLFAHGVVAGQGSEGVAVNRVRYRWRDEYEGDPEYQRILAAVERPWWKRPVTIIGGVVAVTVASFLLGGALMGSGGSSGTSSPDPWVQGQGDGQSQNNQQQNNQPVGMSAAQKFQLLNQFCNQQAGGPTNVDEAALLECNNSYYVTDQGQVLPK</sequence>
<keyword evidence="2" id="KW-1133">Transmembrane helix</keyword>
<feature type="compositionally biased region" description="Low complexity" evidence="1">
    <location>
        <begin position="103"/>
        <end position="114"/>
    </location>
</feature>
<feature type="transmembrane region" description="Helical" evidence="2">
    <location>
        <begin position="61"/>
        <end position="82"/>
    </location>
</feature>
<protein>
    <submittedName>
        <fullName evidence="3">Uncharacterized protein</fullName>
    </submittedName>
</protein>
<reference evidence="4" key="1">
    <citation type="submission" date="2017-05" db="EMBL/GenBank/DDBJ databases">
        <title>Streptomyces olivochromogenes NBRC 3561 whole genome shotgun sequence.</title>
        <authorList>
            <person name="Dohra H."/>
            <person name="Kodani S."/>
        </authorList>
    </citation>
    <scope>NUCLEOTIDE SEQUENCE [LARGE SCALE GENOMIC DNA]</scope>
    <source>
        <strain evidence="4">NBRC 3561</strain>
    </source>
</reference>
<gene>
    <name evidence="3" type="ORF">SO3561_07355</name>
</gene>
<keyword evidence="2" id="KW-0812">Transmembrane</keyword>
<accession>A0A250VNJ4</accession>
<proteinExistence type="predicted"/>
<dbReference type="EMBL" id="BDQI01000021">
    <property type="protein sequence ID" value="GAX55793.1"/>
    <property type="molecule type" value="Genomic_DNA"/>
</dbReference>
<keyword evidence="2" id="KW-0472">Membrane</keyword>